<evidence type="ECO:0000313" key="6">
    <source>
        <dbReference type="EMBL" id="CAJ2512367.1"/>
    </source>
</evidence>
<dbReference type="CDD" id="cd00067">
    <property type="entry name" value="GAL4"/>
    <property type="match status" value="1"/>
</dbReference>
<keyword evidence="7" id="KW-1185">Reference proteome</keyword>
<dbReference type="AlphaFoldDB" id="A0AAI8VWG4"/>
<organism evidence="6 7">
    <name type="scientific">Anthostomella pinea</name>
    <dbReference type="NCBI Taxonomy" id="933095"/>
    <lineage>
        <taxon>Eukaryota</taxon>
        <taxon>Fungi</taxon>
        <taxon>Dikarya</taxon>
        <taxon>Ascomycota</taxon>
        <taxon>Pezizomycotina</taxon>
        <taxon>Sordariomycetes</taxon>
        <taxon>Xylariomycetidae</taxon>
        <taxon>Xylariales</taxon>
        <taxon>Xylariaceae</taxon>
        <taxon>Anthostomella</taxon>
    </lineage>
</organism>
<sequence length="748" mass="82495">MSEVGRSCGSPAARTNPSSPKRRKIRKGTQSCWECKRRKTRCSFAKSTALVCDGCRSRRTKCVSQEFDDERIDRMASLAGQSVKRNGRDAPHNLNQSRPDQEEGAEPIGAFEGSPPSVLLTMSGLEPGVQVNGGLEDISSALRAVWPNQHDLDLILSVPVGVSVLLHGVMCMPYSAFASEKLASPRHLLELPPEGSHPVHIARRLLMLGTFLQGISPSFADKLADMRSEYRNLMSRVVDTATRLVTSNDELVESLEGIECVMIESMYLNNAGNLRRAWLANRRAMVMAQMMGLGLPTGTGSLVKVLEKETYDRIDPEYMWFRIVSSDRYLSLMLGLPQGTLENVFASPKALENCMSMERMERMMSVAGRLILQRNGAERTDIQATYQIDKMLQEAAAMMPPQWWSMAPDLTEVSNNDAKAFQETVRLMNQFAYHHMLVQLHLPYILQASSTASSYDYNKMTAATASRAIVALFVSIRNSVLASAYCRGIDFVVFIASTTLCLVHIEARRQLFNGLQHQRLSDRGLLERTLEIMETMAEQNQDVIAREICGILRPLLAIEDSSAKGGYYHASASPDGENRGARGVSGAGDAHDVLRIEIPYFGTIRIEHRPSLGSPIQVPSDERIQSTSTSQATENSLIFLRERASSPNQEQHHLRQGGPASDLQPAGYEISTTEPANTDWQSVPSHVSANLDPDLLSSDTGGDYEQLLVPGLEAGIHDWALQGVDMALFSSLTQGSVDPTETTLLSDM</sequence>
<feature type="domain" description="Zn(2)-C6 fungal-type" evidence="5">
    <location>
        <begin position="31"/>
        <end position="62"/>
    </location>
</feature>
<evidence type="ECO:0000259" key="5">
    <source>
        <dbReference type="PROSITE" id="PS00463"/>
    </source>
</evidence>
<feature type="region of interest" description="Disordered" evidence="4">
    <location>
        <begin position="611"/>
        <end position="633"/>
    </location>
</feature>
<feature type="region of interest" description="Disordered" evidence="4">
    <location>
        <begin position="1"/>
        <end position="30"/>
    </location>
</feature>
<keyword evidence="1" id="KW-0805">Transcription regulation</keyword>
<dbReference type="SUPFAM" id="SSF57701">
    <property type="entry name" value="Zn2/Cys6 DNA-binding domain"/>
    <property type="match status" value="1"/>
</dbReference>
<dbReference type="GO" id="GO:0008270">
    <property type="term" value="F:zinc ion binding"/>
    <property type="evidence" value="ECO:0007669"/>
    <property type="project" value="InterPro"/>
</dbReference>
<dbReference type="PANTHER" id="PTHR47840:SF1">
    <property type="entry name" value="ZN(II)2CYS6 TRANSCRIPTION FACTOR (EUROFUNG)"/>
    <property type="match status" value="1"/>
</dbReference>
<dbReference type="Proteomes" id="UP001295740">
    <property type="component" value="Unassembled WGS sequence"/>
</dbReference>
<dbReference type="CDD" id="cd12148">
    <property type="entry name" value="fungal_TF_MHR"/>
    <property type="match status" value="1"/>
</dbReference>
<dbReference type="InterPro" id="IPR036864">
    <property type="entry name" value="Zn2-C6_fun-type_DNA-bd_sf"/>
</dbReference>
<accession>A0AAI8VWG4</accession>
<keyword evidence="2" id="KW-0804">Transcription</keyword>
<dbReference type="PANTHER" id="PTHR47840">
    <property type="entry name" value="ZN(II)2CYS6 TRANSCRIPTION FACTOR (EUROFUNG)-RELATED"/>
    <property type="match status" value="1"/>
</dbReference>
<reference evidence="6" key="1">
    <citation type="submission" date="2023-10" db="EMBL/GenBank/DDBJ databases">
        <authorList>
            <person name="Hackl T."/>
        </authorList>
    </citation>
    <scope>NUCLEOTIDE SEQUENCE</scope>
</reference>
<proteinExistence type="predicted"/>
<dbReference type="PROSITE" id="PS00463">
    <property type="entry name" value="ZN2_CY6_FUNGAL_1"/>
    <property type="match status" value="1"/>
</dbReference>
<keyword evidence="3" id="KW-0539">Nucleus</keyword>
<dbReference type="SMART" id="SM00066">
    <property type="entry name" value="GAL4"/>
    <property type="match status" value="1"/>
</dbReference>
<protein>
    <submittedName>
        <fullName evidence="6">Uu.00g053820.m01.CDS01</fullName>
    </submittedName>
</protein>
<evidence type="ECO:0000313" key="7">
    <source>
        <dbReference type="Proteomes" id="UP001295740"/>
    </source>
</evidence>
<dbReference type="GO" id="GO:0000981">
    <property type="term" value="F:DNA-binding transcription factor activity, RNA polymerase II-specific"/>
    <property type="evidence" value="ECO:0007669"/>
    <property type="project" value="InterPro"/>
</dbReference>
<name>A0AAI8VWG4_9PEZI</name>
<evidence type="ECO:0000256" key="1">
    <source>
        <dbReference type="ARBA" id="ARBA00023015"/>
    </source>
</evidence>
<feature type="region of interest" description="Disordered" evidence="4">
    <location>
        <begin position="79"/>
        <end position="112"/>
    </location>
</feature>
<dbReference type="InterPro" id="IPR001138">
    <property type="entry name" value="Zn2Cys6_DnaBD"/>
</dbReference>
<dbReference type="EMBL" id="CAUWAG010000019">
    <property type="protein sequence ID" value="CAJ2512367.1"/>
    <property type="molecule type" value="Genomic_DNA"/>
</dbReference>
<comment type="caution">
    <text evidence="6">The sequence shown here is derived from an EMBL/GenBank/DDBJ whole genome shotgun (WGS) entry which is preliminary data.</text>
</comment>
<feature type="region of interest" description="Disordered" evidence="4">
    <location>
        <begin position="645"/>
        <end position="667"/>
    </location>
</feature>
<gene>
    <name evidence="6" type="ORF">KHLLAP_LOCUS12835</name>
</gene>
<evidence type="ECO:0000256" key="2">
    <source>
        <dbReference type="ARBA" id="ARBA00023163"/>
    </source>
</evidence>
<evidence type="ECO:0000256" key="3">
    <source>
        <dbReference type="ARBA" id="ARBA00023242"/>
    </source>
</evidence>
<evidence type="ECO:0000256" key="4">
    <source>
        <dbReference type="SAM" id="MobiDB-lite"/>
    </source>
</evidence>